<evidence type="ECO:0000259" key="3">
    <source>
        <dbReference type="PROSITE" id="PS50089"/>
    </source>
</evidence>
<dbReference type="SUPFAM" id="SSF57850">
    <property type="entry name" value="RING/U-box"/>
    <property type="match status" value="1"/>
</dbReference>
<feature type="compositionally biased region" description="Polar residues" evidence="2">
    <location>
        <begin position="167"/>
        <end position="182"/>
    </location>
</feature>
<protein>
    <recommendedName>
        <fullName evidence="3">RING-type domain-containing protein</fullName>
    </recommendedName>
</protein>
<dbReference type="EMBL" id="BAABME010015420">
    <property type="protein sequence ID" value="GAA0141088.1"/>
    <property type="molecule type" value="Genomic_DNA"/>
</dbReference>
<dbReference type="PANTHER" id="PTHR31150">
    <property type="entry name" value="EXPRESSED PROTEIN"/>
    <property type="match status" value="1"/>
</dbReference>
<dbReference type="Proteomes" id="UP001454036">
    <property type="component" value="Unassembled WGS sequence"/>
</dbReference>
<feature type="domain" description="RING-type" evidence="3">
    <location>
        <begin position="233"/>
        <end position="292"/>
    </location>
</feature>
<feature type="region of interest" description="Disordered" evidence="2">
    <location>
        <begin position="32"/>
        <end position="54"/>
    </location>
</feature>
<evidence type="ECO:0000256" key="1">
    <source>
        <dbReference type="PROSITE-ProRule" id="PRU00175"/>
    </source>
</evidence>
<keyword evidence="5" id="KW-1185">Reference proteome</keyword>
<dbReference type="InterPro" id="IPR013083">
    <property type="entry name" value="Znf_RING/FYVE/PHD"/>
</dbReference>
<dbReference type="SMART" id="SM00184">
    <property type="entry name" value="RING"/>
    <property type="match status" value="1"/>
</dbReference>
<keyword evidence="1" id="KW-0479">Metal-binding</keyword>
<name>A0AAV3NQ87_LITER</name>
<gene>
    <name evidence="4" type="ORF">LIER_35332</name>
</gene>
<evidence type="ECO:0000313" key="5">
    <source>
        <dbReference type="Proteomes" id="UP001454036"/>
    </source>
</evidence>
<keyword evidence="1" id="KW-0863">Zinc-finger</keyword>
<evidence type="ECO:0000256" key="2">
    <source>
        <dbReference type="SAM" id="MobiDB-lite"/>
    </source>
</evidence>
<reference evidence="4 5" key="1">
    <citation type="submission" date="2024-01" db="EMBL/GenBank/DDBJ databases">
        <title>The complete chloroplast genome sequence of Lithospermum erythrorhizon: insights into the phylogenetic relationship among Boraginaceae species and the maternal lineages of purple gromwells.</title>
        <authorList>
            <person name="Okada T."/>
            <person name="Watanabe K."/>
        </authorList>
    </citation>
    <scope>NUCLEOTIDE SEQUENCE [LARGE SCALE GENOMIC DNA]</scope>
</reference>
<feature type="region of interest" description="Disordered" evidence="2">
    <location>
        <begin position="167"/>
        <end position="204"/>
    </location>
</feature>
<dbReference type="PANTHER" id="PTHR31150:SF23">
    <property type="entry name" value="MANDELONITRILE LYASE-RELATED"/>
    <property type="match status" value="1"/>
</dbReference>
<dbReference type="Gene3D" id="3.30.40.10">
    <property type="entry name" value="Zinc/RING finger domain, C3HC4 (zinc finger)"/>
    <property type="match status" value="1"/>
</dbReference>
<comment type="caution">
    <text evidence="4">The sequence shown here is derived from an EMBL/GenBank/DDBJ whole genome shotgun (WGS) entry which is preliminary data.</text>
</comment>
<keyword evidence="1" id="KW-0862">Zinc</keyword>
<dbReference type="GO" id="GO:0008270">
    <property type="term" value="F:zinc ion binding"/>
    <property type="evidence" value="ECO:0007669"/>
    <property type="project" value="UniProtKB-KW"/>
</dbReference>
<proteinExistence type="predicted"/>
<dbReference type="InterPro" id="IPR001841">
    <property type="entry name" value="Znf_RING"/>
</dbReference>
<accession>A0AAV3NQ87</accession>
<feature type="region of interest" description="Disordered" evidence="2">
    <location>
        <begin position="111"/>
        <end position="154"/>
    </location>
</feature>
<feature type="region of interest" description="Disordered" evidence="2">
    <location>
        <begin position="381"/>
        <end position="403"/>
    </location>
</feature>
<dbReference type="AlphaFoldDB" id="A0AAV3NQ87"/>
<evidence type="ECO:0000313" key="4">
    <source>
        <dbReference type="EMBL" id="GAA0141088.1"/>
    </source>
</evidence>
<sequence>MGPQEPYWRTNTSFSPPPFDFRFQGETLSFGSNDGNQLYGSSASSNSRESRSWLRGNQLATHQYLVSDGAGTNYSSPSDISPMQQWTPPAIQEINVNDYDSFGRDAASRSLSFSPAMEETSVDRDSAGSTSSRSDNTDYDSVAKSHPSHRNYSSRRCFMSKPIHPLSFTSQMPRREGTNSMPTALGELDASTSPREKHRLSSASGSLDLTDVSEQFESEVSYKSYNLSECFRCGLCERFLSQRSPWSSRRIVRSGDMPVAGVLSCRHVFHADCLEQITPKARRNDPPCPICSKVEEGNSPDQRAFSKFFPKLKHFGEAGPSKPWGCAHAGDCVQGALQGPQRNALLSLNRNRMRKNLSWKGSNPGKEFPGKLRKTSTFASPLHIGSSDHAAVGSSMKPGSNLK</sequence>
<organism evidence="4 5">
    <name type="scientific">Lithospermum erythrorhizon</name>
    <name type="common">Purple gromwell</name>
    <name type="synonym">Lithospermum officinale var. erythrorhizon</name>
    <dbReference type="NCBI Taxonomy" id="34254"/>
    <lineage>
        <taxon>Eukaryota</taxon>
        <taxon>Viridiplantae</taxon>
        <taxon>Streptophyta</taxon>
        <taxon>Embryophyta</taxon>
        <taxon>Tracheophyta</taxon>
        <taxon>Spermatophyta</taxon>
        <taxon>Magnoliopsida</taxon>
        <taxon>eudicotyledons</taxon>
        <taxon>Gunneridae</taxon>
        <taxon>Pentapetalae</taxon>
        <taxon>asterids</taxon>
        <taxon>lamiids</taxon>
        <taxon>Boraginales</taxon>
        <taxon>Boraginaceae</taxon>
        <taxon>Boraginoideae</taxon>
        <taxon>Lithospermeae</taxon>
        <taxon>Lithospermum</taxon>
    </lineage>
</organism>
<dbReference type="PROSITE" id="PS50089">
    <property type="entry name" value="ZF_RING_2"/>
    <property type="match status" value="1"/>
</dbReference>